<protein>
    <submittedName>
        <fullName evidence="1">Uncharacterized protein</fullName>
    </submittedName>
</protein>
<feature type="non-terminal residue" evidence="1">
    <location>
        <position position="102"/>
    </location>
</feature>
<dbReference type="EMBL" id="CAJOBA010086954">
    <property type="protein sequence ID" value="CAF4467666.1"/>
    <property type="molecule type" value="Genomic_DNA"/>
</dbReference>
<sequence length="102" mass="12063">VEEHRSFKFNDICLASWKQDTIQYLIVQSSYSNQAYCMSYQIEENVIVRNDTSNCMFEEHTNNNIVYTGKYMGPCSSSNHNRFCLIPILVLLLFFYAKRDIR</sequence>
<reference evidence="1" key="1">
    <citation type="submission" date="2021-02" db="EMBL/GenBank/DDBJ databases">
        <authorList>
            <person name="Nowell W R."/>
        </authorList>
    </citation>
    <scope>NUCLEOTIDE SEQUENCE</scope>
</reference>
<evidence type="ECO:0000313" key="2">
    <source>
        <dbReference type="Proteomes" id="UP000682733"/>
    </source>
</evidence>
<proteinExistence type="predicted"/>
<comment type="caution">
    <text evidence="1">The sequence shown here is derived from an EMBL/GenBank/DDBJ whole genome shotgun (WGS) entry which is preliminary data.</text>
</comment>
<gene>
    <name evidence="1" type="ORF">TMI583_LOCUS46545</name>
</gene>
<accession>A0A8S2WYA4</accession>
<evidence type="ECO:0000313" key="1">
    <source>
        <dbReference type="EMBL" id="CAF4467666.1"/>
    </source>
</evidence>
<name>A0A8S2WYA4_9BILA</name>
<dbReference type="Proteomes" id="UP000682733">
    <property type="component" value="Unassembled WGS sequence"/>
</dbReference>
<organism evidence="1 2">
    <name type="scientific">Didymodactylos carnosus</name>
    <dbReference type="NCBI Taxonomy" id="1234261"/>
    <lineage>
        <taxon>Eukaryota</taxon>
        <taxon>Metazoa</taxon>
        <taxon>Spiralia</taxon>
        <taxon>Gnathifera</taxon>
        <taxon>Rotifera</taxon>
        <taxon>Eurotatoria</taxon>
        <taxon>Bdelloidea</taxon>
        <taxon>Philodinida</taxon>
        <taxon>Philodinidae</taxon>
        <taxon>Didymodactylos</taxon>
    </lineage>
</organism>
<dbReference type="AlphaFoldDB" id="A0A8S2WYA4"/>